<feature type="transmembrane region" description="Helical" evidence="1">
    <location>
        <begin position="280"/>
        <end position="298"/>
    </location>
</feature>
<evidence type="ECO:0000313" key="3">
    <source>
        <dbReference type="Proteomes" id="UP000515292"/>
    </source>
</evidence>
<evidence type="ECO:0008006" key="4">
    <source>
        <dbReference type="Google" id="ProtNLM"/>
    </source>
</evidence>
<evidence type="ECO:0000313" key="2">
    <source>
        <dbReference type="EMBL" id="QMW21948.1"/>
    </source>
</evidence>
<reference evidence="2 3" key="1">
    <citation type="submission" date="2020-07" db="EMBL/GenBank/DDBJ databases">
        <title>Complete genome sequence for Sandaracinobacter sp. M6.</title>
        <authorList>
            <person name="Tang Y."/>
            <person name="Liu Q."/>
            <person name="Guo Z."/>
            <person name="Lei P."/>
            <person name="Huang B."/>
        </authorList>
    </citation>
    <scope>NUCLEOTIDE SEQUENCE [LARGE SCALE GENOMIC DNA]</scope>
    <source>
        <strain evidence="2 3">M6</strain>
    </source>
</reference>
<name>A0A7G5IF06_9SPHN</name>
<evidence type="ECO:0000256" key="1">
    <source>
        <dbReference type="SAM" id="Phobius"/>
    </source>
</evidence>
<dbReference type="Proteomes" id="UP000515292">
    <property type="component" value="Chromosome"/>
</dbReference>
<feature type="transmembrane region" description="Helical" evidence="1">
    <location>
        <begin position="99"/>
        <end position="120"/>
    </location>
</feature>
<dbReference type="RefSeq" id="WP_182294794.1">
    <property type="nucleotide sequence ID" value="NZ_CP059851.1"/>
</dbReference>
<sequence length="347" mass="35810">MFEREDLDAAVAAGVLDRRARDALVTFVAQRRAGEAEPDAERFRLLTGFNDIFVTIACGLLLAAAASLGSSVAAGLGAAAGAALAWGLAEYFTRVRRMALPSIVLLLAFVGGVFLATMAFTKPLLGEDGPSVAGVVLGNAGPPLVIAALAATLAAALHWWRFRVPITVAAGTAALVGLVASAAAAGLGITGNPLLAIMLVCGLGVFALAMQYDMADRLRVTRKTDVAFWLHLLAAPLIVHPIFALTGLLDRTPAPGGAVVVLIVYAGLTLVALAVDRRALLVSALIYVLWAIQALWAAGRGVEAGFGLTALTIGTFLVLLSAAWGRIRGALVRQLPPALAERLPVTA</sequence>
<feature type="transmembrane region" description="Helical" evidence="1">
    <location>
        <begin position="304"/>
        <end position="324"/>
    </location>
</feature>
<feature type="transmembrane region" description="Helical" evidence="1">
    <location>
        <begin position="226"/>
        <end position="248"/>
    </location>
</feature>
<keyword evidence="3" id="KW-1185">Reference proteome</keyword>
<dbReference type="KEGG" id="sand:H3309_11215"/>
<feature type="transmembrane region" description="Helical" evidence="1">
    <location>
        <begin position="140"/>
        <end position="160"/>
    </location>
</feature>
<dbReference type="EMBL" id="CP059851">
    <property type="protein sequence ID" value="QMW21948.1"/>
    <property type="molecule type" value="Genomic_DNA"/>
</dbReference>
<keyword evidence="1" id="KW-0472">Membrane</keyword>
<feature type="transmembrane region" description="Helical" evidence="1">
    <location>
        <begin position="45"/>
        <end position="66"/>
    </location>
</feature>
<feature type="transmembrane region" description="Helical" evidence="1">
    <location>
        <begin position="195"/>
        <end position="214"/>
    </location>
</feature>
<keyword evidence="1" id="KW-1133">Transmembrane helix</keyword>
<keyword evidence="1" id="KW-0812">Transmembrane</keyword>
<gene>
    <name evidence="2" type="ORF">H3309_11215</name>
</gene>
<feature type="transmembrane region" description="Helical" evidence="1">
    <location>
        <begin position="254"/>
        <end position="273"/>
    </location>
</feature>
<dbReference type="AlphaFoldDB" id="A0A7G5IF06"/>
<organism evidence="2 3">
    <name type="scientific">Sandaracinobacteroides saxicola</name>
    <dbReference type="NCBI Taxonomy" id="2759707"/>
    <lineage>
        <taxon>Bacteria</taxon>
        <taxon>Pseudomonadati</taxon>
        <taxon>Pseudomonadota</taxon>
        <taxon>Alphaproteobacteria</taxon>
        <taxon>Sphingomonadales</taxon>
        <taxon>Sphingosinicellaceae</taxon>
        <taxon>Sandaracinobacteroides</taxon>
    </lineage>
</organism>
<feature type="transmembrane region" description="Helical" evidence="1">
    <location>
        <begin position="167"/>
        <end position="189"/>
    </location>
</feature>
<accession>A0A7G5IF06</accession>
<protein>
    <recommendedName>
        <fullName evidence="4">DUF2157 domain-containing protein</fullName>
    </recommendedName>
</protein>
<proteinExistence type="predicted"/>